<dbReference type="EMBL" id="SOSA01000001">
    <property type="protein sequence ID" value="THD00518.1"/>
    <property type="molecule type" value="Genomic_DNA"/>
</dbReference>
<keyword evidence="2" id="KW-1185">Reference proteome</keyword>
<organism evidence="1 2">
    <name type="scientific">Aspergillus tanneri</name>
    <dbReference type="NCBI Taxonomy" id="1220188"/>
    <lineage>
        <taxon>Eukaryota</taxon>
        <taxon>Fungi</taxon>
        <taxon>Dikarya</taxon>
        <taxon>Ascomycota</taxon>
        <taxon>Pezizomycotina</taxon>
        <taxon>Eurotiomycetes</taxon>
        <taxon>Eurotiomycetidae</taxon>
        <taxon>Eurotiales</taxon>
        <taxon>Aspergillaceae</taxon>
        <taxon>Aspergillus</taxon>
        <taxon>Aspergillus subgen. Circumdati</taxon>
    </lineage>
</organism>
<dbReference type="Proteomes" id="UP000308092">
    <property type="component" value="Unassembled WGS sequence"/>
</dbReference>
<comment type="caution">
    <text evidence="1">The sequence shown here is derived from an EMBL/GenBank/DDBJ whole genome shotgun (WGS) entry which is preliminary data.</text>
</comment>
<reference evidence="1 2" key="1">
    <citation type="submission" date="2019-03" db="EMBL/GenBank/DDBJ databases">
        <title>The genome sequence of a newly discovered highly antifungal drug resistant Aspergillus species, Aspergillus tanneri NIH 1004.</title>
        <authorList>
            <person name="Mounaud S."/>
            <person name="Singh I."/>
            <person name="Joardar V."/>
            <person name="Pakala S."/>
            <person name="Pakala S."/>
            <person name="Venepally P."/>
            <person name="Hoover J."/>
            <person name="Nierman W."/>
            <person name="Chung J."/>
            <person name="Losada L."/>
        </authorList>
    </citation>
    <scope>NUCLEOTIDE SEQUENCE [LARGE SCALE GENOMIC DNA]</scope>
    <source>
        <strain evidence="1 2">NIH1004</strain>
    </source>
</reference>
<evidence type="ECO:0000313" key="1">
    <source>
        <dbReference type="EMBL" id="THD00518.1"/>
    </source>
</evidence>
<protein>
    <submittedName>
        <fullName evidence="1">Uncharacterized protein</fullName>
    </submittedName>
</protein>
<accession>A0A4S3JYF3</accession>
<evidence type="ECO:0000313" key="2">
    <source>
        <dbReference type="Proteomes" id="UP000308092"/>
    </source>
</evidence>
<dbReference type="AlphaFoldDB" id="A0A4S3JYF3"/>
<name>A0A4S3JYF3_9EURO</name>
<sequence length="67" mass="7783">MHYHITKLLRTGYGTRTVRIGAADFWDRSDVTIATPMDLPDRIGKGSLLKNTKPWYELGEQKFWTID</sequence>
<gene>
    <name evidence="1" type="ORF">EYZ11_000082</name>
</gene>
<proteinExistence type="predicted"/>
<dbReference type="VEuPathDB" id="FungiDB:EYZ11_000082"/>